<feature type="domain" description="Homeobox" evidence="9">
    <location>
        <begin position="310"/>
        <end position="361"/>
    </location>
</feature>
<evidence type="ECO:0000256" key="4">
    <source>
        <dbReference type="ARBA" id="ARBA00023242"/>
    </source>
</evidence>
<feature type="domain" description="Homeobox" evidence="9">
    <location>
        <begin position="76"/>
        <end position="128"/>
    </location>
</feature>
<protein>
    <recommendedName>
        <fullName evidence="9">Homeobox domain-containing protein</fullName>
    </recommendedName>
</protein>
<gene>
    <name evidence="10" type="ORF">L5515_005316</name>
</gene>
<dbReference type="AlphaFoldDB" id="A0AAE9JER6"/>
<keyword evidence="4 5" id="KW-0539">Nucleus</keyword>
<evidence type="ECO:0000256" key="8">
    <source>
        <dbReference type="SAM" id="Phobius"/>
    </source>
</evidence>
<keyword evidence="8" id="KW-0472">Membrane</keyword>
<evidence type="ECO:0000256" key="5">
    <source>
        <dbReference type="PROSITE-ProRule" id="PRU00108"/>
    </source>
</evidence>
<evidence type="ECO:0000256" key="1">
    <source>
        <dbReference type="ARBA" id="ARBA00004123"/>
    </source>
</evidence>
<evidence type="ECO:0000256" key="7">
    <source>
        <dbReference type="SAM" id="MobiDB-lite"/>
    </source>
</evidence>
<evidence type="ECO:0000256" key="3">
    <source>
        <dbReference type="ARBA" id="ARBA00023155"/>
    </source>
</evidence>
<keyword evidence="8" id="KW-0812">Transmembrane</keyword>
<dbReference type="SUPFAM" id="SSF46689">
    <property type="entry name" value="Homeodomain-like"/>
    <property type="match status" value="2"/>
</dbReference>
<feature type="transmembrane region" description="Helical" evidence="8">
    <location>
        <begin position="397"/>
        <end position="417"/>
    </location>
</feature>
<dbReference type="PROSITE" id="PS50071">
    <property type="entry name" value="HOMEOBOX_2"/>
    <property type="match status" value="2"/>
</dbReference>
<comment type="subcellular location">
    <subcellularLocation>
        <location evidence="1 5 6">Nucleus</location>
    </subcellularLocation>
</comment>
<evidence type="ECO:0000259" key="9">
    <source>
        <dbReference type="PROSITE" id="PS50071"/>
    </source>
</evidence>
<dbReference type="InterPro" id="IPR009057">
    <property type="entry name" value="Homeodomain-like_sf"/>
</dbReference>
<evidence type="ECO:0000256" key="6">
    <source>
        <dbReference type="RuleBase" id="RU000682"/>
    </source>
</evidence>
<accession>A0AAE9JER6</accession>
<evidence type="ECO:0000256" key="2">
    <source>
        <dbReference type="ARBA" id="ARBA00023125"/>
    </source>
</evidence>
<dbReference type="GO" id="GO:0005634">
    <property type="term" value="C:nucleus"/>
    <property type="evidence" value="ECO:0007669"/>
    <property type="project" value="UniProtKB-SubCell"/>
</dbReference>
<dbReference type="InterPro" id="IPR051000">
    <property type="entry name" value="Homeobox_DNA-bind_prot"/>
</dbReference>
<feature type="region of interest" description="Disordered" evidence="7">
    <location>
        <begin position="56"/>
        <end position="81"/>
    </location>
</feature>
<name>A0AAE9JER6_CAEBR</name>
<keyword evidence="2 5" id="KW-0238">DNA-binding</keyword>
<sequence length="424" mass="48298">MAFNQPSSSNSAADTTFIVFDEDYVSELRARLIDSVSRFGTIDPLSMMSLLEAERQIAESKNQSSEAGSHDSGSGSLTAQPVQAPDQDYFYDKYLTASVRKQMATRLNMTDQELETFLQNRRSEEKRLLDQFKDENSSNGGSNIEDLWPSGAEQQNSLFGSQNAEFLNQIVRNRPSQGVFRNRTNHETAHGPTWYPRTMNSARYDTSNPLNSTMPPSGKVLRQQLGALREKFTNTLAKVNRYGTSGPLSSVILSSAEALRQKMDGLEHRVTNLLSKEDLNPSGTSEPLSSFKARKLSERQSEFSKLPEGFSRQQVQAMEQKFAVKQFLARYERKELAESIGLKERQVKHWFQDRRDAEEDKEDDFDLEELMKMFGKVEEEEPEWLKMAGKISKFSELMFPVAILMIFICMMVMMLTAEIKCDNQ</sequence>
<dbReference type="EMBL" id="CP092622">
    <property type="protein sequence ID" value="UMM25528.1"/>
    <property type="molecule type" value="Genomic_DNA"/>
</dbReference>
<dbReference type="InterPro" id="IPR001356">
    <property type="entry name" value="HD"/>
</dbReference>
<dbReference type="Pfam" id="PF00046">
    <property type="entry name" value="Homeodomain"/>
    <property type="match status" value="2"/>
</dbReference>
<keyword evidence="11" id="KW-1185">Reference proteome</keyword>
<dbReference type="PANTHER" id="PTHR24324:SF5">
    <property type="entry name" value="HEMATOPOIETICALLY-EXPRESSED HOMEOBOX PROTEIN HHEX"/>
    <property type="match status" value="1"/>
</dbReference>
<dbReference type="PANTHER" id="PTHR24324">
    <property type="entry name" value="HOMEOBOX PROTEIN HHEX"/>
    <property type="match status" value="1"/>
</dbReference>
<dbReference type="CDD" id="cd00086">
    <property type="entry name" value="homeodomain"/>
    <property type="match status" value="2"/>
</dbReference>
<dbReference type="Proteomes" id="UP000829354">
    <property type="component" value="Chromosome III"/>
</dbReference>
<feature type="compositionally biased region" description="Polar residues" evidence="7">
    <location>
        <begin position="59"/>
        <end position="81"/>
    </location>
</feature>
<feature type="DNA-binding region" description="Homeobox" evidence="5">
    <location>
        <begin position="312"/>
        <end position="362"/>
    </location>
</feature>
<dbReference type="GO" id="GO:0003677">
    <property type="term" value="F:DNA binding"/>
    <property type="evidence" value="ECO:0007669"/>
    <property type="project" value="UniProtKB-UniRule"/>
</dbReference>
<organism evidence="10 11">
    <name type="scientific">Caenorhabditis briggsae</name>
    <dbReference type="NCBI Taxonomy" id="6238"/>
    <lineage>
        <taxon>Eukaryota</taxon>
        <taxon>Metazoa</taxon>
        <taxon>Ecdysozoa</taxon>
        <taxon>Nematoda</taxon>
        <taxon>Chromadorea</taxon>
        <taxon>Rhabditida</taxon>
        <taxon>Rhabditina</taxon>
        <taxon>Rhabditomorpha</taxon>
        <taxon>Rhabditoidea</taxon>
        <taxon>Rhabditidae</taxon>
        <taxon>Peloderinae</taxon>
        <taxon>Caenorhabditis</taxon>
    </lineage>
</organism>
<keyword evidence="8" id="KW-1133">Transmembrane helix</keyword>
<reference evidence="10 11" key="1">
    <citation type="submission" date="2022-04" db="EMBL/GenBank/DDBJ databases">
        <title>Chromosome-level reference genomes for two strains of Caenorhabditis briggsae: an improved platform for comparative genomics.</title>
        <authorList>
            <person name="Stevens L."/>
            <person name="Andersen E."/>
        </authorList>
    </citation>
    <scope>NUCLEOTIDE SEQUENCE [LARGE SCALE GENOMIC DNA]</scope>
    <source>
        <strain evidence="10">VX34</strain>
        <tissue evidence="10">Whole-organism</tissue>
    </source>
</reference>
<evidence type="ECO:0000313" key="11">
    <source>
        <dbReference type="Proteomes" id="UP000829354"/>
    </source>
</evidence>
<proteinExistence type="predicted"/>
<feature type="DNA-binding region" description="Homeobox" evidence="5">
    <location>
        <begin position="78"/>
        <end position="129"/>
    </location>
</feature>
<dbReference type="SMART" id="SM00389">
    <property type="entry name" value="HOX"/>
    <property type="match status" value="2"/>
</dbReference>
<keyword evidence="3 5" id="KW-0371">Homeobox</keyword>
<evidence type="ECO:0000313" key="10">
    <source>
        <dbReference type="EMBL" id="UMM25528.1"/>
    </source>
</evidence>
<dbReference type="Gene3D" id="1.10.10.60">
    <property type="entry name" value="Homeodomain-like"/>
    <property type="match status" value="2"/>
</dbReference>